<name>A0A5B7X7G9_9FLAO</name>
<evidence type="ECO:0000256" key="1">
    <source>
        <dbReference type="SAM" id="MobiDB-lite"/>
    </source>
</evidence>
<feature type="region of interest" description="Disordered" evidence="1">
    <location>
        <begin position="53"/>
        <end position="81"/>
    </location>
</feature>
<keyword evidence="4" id="KW-1185">Reference proteome</keyword>
<reference evidence="3 4" key="1">
    <citation type="submission" date="2019-06" db="EMBL/GenBank/DDBJ databases">
        <title>Complete genome sequence of Antarcticibacterium flavum KCTC 52984T from an Antarctic marine sediment.</title>
        <authorList>
            <person name="Lee Y.M."/>
            <person name="Shin S.C."/>
        </authorList>
    </citation>
    <scope>NUCLEOTIDE SEQUENCE [LARGE SCALE GENOMIC DNA]</scope>
    <source>
        <strain evidence="3 4">KCTC 52984</strain>
    </source>
</reference>
<protein>
    <submittedName>
        <fullName evidence="3">Energy transducer TonB</fullName>
    </submittedName>
</protein>
<gene>
    <name evidence="3" type="ORF">FHG64_07385</name>
</gene>
<feature type="region of interest" description="Disordered" evidence="1">
    <location>
        <begin position="98"/>
        <end position="169"/>
    </location>
</feature>
<evidence type="ECO:0000313" key="3">
    <source>
        <dbReference type="EMBL" id="QCY71387.1"/>
    </source>
</evidence>
<dbReference type="OrthoDB" id="676306at2"/>
<feature type="compositionally biased region" description="Pro residues" evidence="1">
    <location>
        <begin position="114"/>
        <end position="123"/>
    </location>
</feature>
<evidence type="ECO:0000313" key="4">
    <source>
        <dbReference type="Proteomes" id="UP000309016"/>
    </source>
</evidence>
<accession>A0A5B7X7G9</accession>
<organism evidence="3 4">
    <name type="scientific">Antarcticibacterium flavum</name>
    <dbReference type="NCBI Taxonomy" id="2058175"/>
    <lineage>
        <taxon>Bacteria</taxon>
        <taxon>Pseudomonadati</taxon>
        <taxon>Bacteroidota</taxon>
        <taxon>Flavobacteriia</taxon>
        <taxon>Flavobacteriales</taxon>
        <taxon>Flavobacteriaceae</taxon>
        <taxon>Antarcticibacterium</taxon>
    </lineage>
</organism>
<feature type="transmembrane region" description="Helical" evidence="2">
    <location>
        <begin position="12"/>
        <end position="35"/>
    </location>
</feature>
<proteinExistence type="predicted"/>
<dbReference type="Proteomes" id="UP000309016">
    <property type="component" value="Chromosome"/>
</dbReference>
<feature type="compositionally biased region" description="Basic and acidic residues" evidence="1">
    <location>
        <begin position="98"/>
        <end position="112"/>
    </location>
</feature>
<keyword evidence="2" id="KW-0812">Transmembrane</keyword>
<dbReference type="RefSeq" id="WP_139067921.1">
    <property type="nucleotide sequence ID" value="NZ_CP040812.1"/>
</dbReference>
<feature type="compositionally biased region" description="Low complexity" evidence="1">
    <location>
        <begin position="67"/>
        <end position="81"/>
    </location>
</feature>
<keyword evidence="2" id="KW-0472">Membrane</keyword>
<keyword evidence="2" id="KW-1133">Transmembrane helix</keyword>
<dbReference type="KEGG" id="afla:FHG64_07385"/>
<evidence type="ECO:0000256" key="2">
    <source>
        <dbReference type="SAM" id="Phobius"/>
    </source>
</evidence>
<sequence length="272" mass="28812">MSFLKTKHEKKSFTITVVLHVLLILLLLFVGMQYLDPPPERGIAINFGTSDVGSGDVQPNEPVKAAPQPTTSPQVSQPKPVVEEVVTQETVDAPVVEKKAEKKPVVQEKVAEPKPVPPAPKPDPTPEKSTTDALSSILNGPRSEGTATGGEGNDNVAGDKGSRDGDPNASAYYGNGLGLDGDGNYRLGGRRALNKEKFVQDCNESGLVVVQIEVNQNGQVTKATPGVKGTTNSSSCLLDPARRAALATRFNSDANAPSRQVGTIIYNFKLSE</sequence>
<dbReference type="EMBL" id="CP040812">
    <property type="protein sequence ID" value="QCY71387.1"/>
    <property type="molecule type" value="Genomic_DNA"/>
</dbReference>
<dbReference type="AlphaFoldDB" id="A0A5B7X7G9"/>